<keyword evidence="3 5" id="KW-1133">Transmembrane helix</keyword>
<name>A0A433D7Q2_9FUNG</name>
<organism evidence="6 7">
    <name type="scientific">Jimgerdemannia flammicorona</name>
    <dbReference type="NCBI Taxonomy" id="994334"/>
    <lineage>
        <taxon>Eukaryota</taxon>
        <taxon>Fungi</taxon>
        <taxon>Fungi incertae sedis</taxon>
        <taxon>Mucoromycota</taxon>
        <taxon>Mucoromycotina</taxon>
        <taxon>Endogonomycetes</taxon>
        <taxon>Endogonales</taxon>
        <taxon>Endogonaceae</taxon>
        <taxon>Jimgerdemannia</taxon>
    </lineage>
</organism>
<dbReference type="Pfam" id="PF03619">
    <property type="entry name" value="Solute_trans_a"/>
    <property type="match status" value="1"/>
</dbReference>
<sequence length="192" mass="22449">MADQMGDATVIAVTKPYTNNTCNPPSAGFEPSFPLSDLFRHPTAHWHIFGWIISGAIVILIWILAIRAIIKHLWNYTDPDIQRHKVRILSYPPVFAACTWLSYWKYHYQTTIMFFAAVFASFAVFNLFVLLQTYLQPYREENEGVKQPASSKLFGFFPINIKSKWGMHYRVITDVCVFQFPIWWVCLLKYKE</sequence>
<evidence type="ECO:0000256" key="4">
    <source>
        <dbReference type="ARBA" id="ARBA00023136"/>
    </source>
</evidence>
<feature type="transmembrane region" description="Helical" evidence="5">
    <location>
        <begin position="44"/>
        <end position="65"/>
    </location>
</feature>
<feature type="transmembrane region" description="Helical" evidence="5">
    <location>
        <begin position="86"/>
        <end position="106"/>
    </location>
</feature>
<evidence type="ECO:0000256" key="3">
    <source>
        <dbReference type="ARBA" id="ARBA00022989"/>
    </source>
</evidence>
<keyword evidence="7" id="KW-1185">Reference proteome</keyword>
<evidence type="ECO:0000313" key="7">
    <source>
        <dbReference type="Proteomes" id="UP000268093"/>
    </source>
</evidence>
<evidence type="ECO:0000256" key="1">
    <source>
        <dbReference type="ARBA" id="ARBA00004141"/>
    </source>
</evidence>
<accession>A0A433D7Q2</accession>
<dbReference type="PANTHER" id="PTHR23423">
    <property type="entry name" value="ORGANIC SOLUTE TRANSPORTER-RELATED"/>
    <property type="match status" value="1"/>
</dbReference>
<dbReference type="Proteomes" id="UP000268093">
    <property type="component" value="Unassembled WGS sequence"/>
</dbReference>
<evidence type="ECO:0000256" key="5">
    <source>
        <dbReference type="SAM" id="Phobius"/>
    </source>
</evidence>
<dbReference type="EMBL" id="RBNI01005498">
    <property type="protein sequence ID" value="RUP46651.1"/>
    <property type="molecule type" value="Genomic_DNA"/>
</dbReference>
<dbReference type="AlphaFoldDB" id="A0A433D7Q2"/>
<keyword evidence="4 5" id="KW-0472">Membrane</keyword>
<proteinExistence type="predicted"/>
<comment type="caution">
    <text evidence="6">The sequence shown here is derived from an EMBL/GenBank/DDBJ whole genome shotgun (WGS) entry which is preliminary data.</text>
</comment>
<comment type="subcellular location">
    <subcellularLocation>
        <location evidence="1">Membrane</location>
        <topology evidence="1">Multi-pass membrane protein</topology>
    </subcellularLocation>
</comment>
<protein>
    <submittedName>
        <fullName evidence="6">Uncharacterized protein</fullName>
    </submittedName>
</protein>
<evidence type="ECO:0000313" key="6">
    <source>
        <dbReference type="EMBL" id="RUP46651.1"/>
    </source>
</evidence>
<reference evidence="6 7" key="1">
    <citation type="journal article" date="2018" name="New Phytol.">
        <title>Phylogenomics of Endogonaceae and evolution of mycorrhizas within Mucoromycota.</title>
        <authorList>
            <person name="Chang Y."/>
            <person name="Desiro A."/>
            <person name="Na H."/>
            <person name="Sandor L."/>
            <person name="Lipzen A."/>
            <person name="Clum A."/>
            <person name="Barry K."/>
            <person name="Grigoriev I.V."/>
            <person name="Martin F.M."/>
            <person name="Stajich J.E."/>
            <person name="Smith M.E."/>
            <person name="Bonito G."/>
            <person name="Spatafora J.W."/>
        </authorList>
    </citation>
    <scope>NUCLEOTIDE SEQUENCE [LARGE SCALE GENOMIC DNA]</scope>
    <source>
        <strain evidence="6 7">GMNB39</strain>
    </source>
</reference>
<dbReference type="InterPro" id="IPR005178">
    <property type="entry name" value="Ostalpha/TMEM184C"/>
</dbReference>
<keyword evidence="2 5" id="KW-0812">Transmembrane</keyword>
<dbReference type="GO" id="GO:0016020">
    <property type="term" value="C:membrane"/>
    <property type="evidence" value="ECO:0007669"/>
    <property type="project" value="UniProtKB-SubCell"/>
</dbReference>
<feature type="transmembrane region" description="Helical" evidence="5">
    <location>
        <begin position="112"/>
        <end position="131"/>
    </location>
</feature>
<dbReference type="OrthoDB" id="5348404at2759"/>
<gene>
    <name evidence="6" type="ORF">BC936DRAFT_146682</name>
</gene>
<evidence type="ECO:0000256" key="2">
    <source>
        <dbReference type="ARBA" id="ARBA00022692"/>
    </source>
</evidence>